<proteinExistence type="predicted"/>
<sequence>MFGRGPSRSAAPCARRRWGIGRRCSPRSTLPRGGWRQTTGSALPCRRASATRRR</sequence>
<dbReference type="AlphaFoldDB" id="A0A1X6PD43"/>
<protein>
    <submittedName>
        <fullName evidence="2">Uncharacterized protein</fullName>
    </submittedName>
</protein>
<evidence type="ECO:0000313" key="3">
    <source>
        <dbReference type="Proteomes" id="UP000218209"/>
    </source>
</evidence>
<feature type="region of interest" description="Disordered" evidence="1">
    <location>
        <begin position="21"/>
        <end position="54"/>
    </location>
</feature>
<accession>A0A1X6PD43</accession>
<organism evidence="2 3">
    <name type="scientific">Porphyra umbilicalis</name>
    <name type="common">Purple laver</name>
    <name type="synonym">Red alga</name>
    <dbReference type="NCBI Taxonomy" id="2786"/>
    <lineage>
        <taxon>Eukaryota</taxon>
        <taxon>Rhodophyta</taxon>
        <taxon>Bangiophyceae</taxon>
        <taxon>Bangiales</taxon>
        <taxon>Bangiaceae</taxon>
        <taxon>Porphyra</taxon>
    </lineage>
</organism>
<evidence type="ECO:0000256" key="1">
    <source>
        <dbReference type="SAM" id="MobiDB-lite"/>
    </source>
</evidence>
<dbReference type="EMBL" id="KV918808">
    <property type="protein sequence ID" value="OSX78656.1"/>
    <property type="molecule type" value="Genomic_DNA"/>
</dbReference>
<evidence type="ECO:0000313" key="2">
    <source>
        <dbReference type="EMBL" id="OSX78656.1"/>
    </source>
</evidence>
<gene>
    <name evidence="2" type="ORF">BU14_0104s0030</name>
</gene>
<dbReference type="Proteomes" id="UP000218209">
    <property type="component" value="Unassembled WGS sequence"/>
</dbReference>
<reference evidence="2 3" key="1">
    <citation type="submission" date="2017-03" db="EMBL/GenBank/DDBJ databases">
        <title>WGS assembly of Porphyra umbilicalis.</title>
        <authorList>
            <person name="Brawley S.H."/>
            <person name="Blouin N.A."/>
            <person name="Ficko-Blean E."/>
            <person name="Wheeler G.L."/>
            <person name="Lohr M."/>
            <person name="Goodson H.V."/>
            <person name="Jenkins J.W."/>
            <person name="Blaby-Haas C.E."/>
            <person name="Helliwell K.E."/>
            <person name="Chan C."/>
            <person name="Marriage T."/>
            <person name="Bhattacharya D."/>
            <person name="Klein A.S."/>
            <person name="Badis Y."/>
            <person name="Brodie J."/>
            <person name="Cao Y."/>
            <person name="Collen J."/>
            <person name="Dittami S.M."/>
            <person name="Gachon C.M."/>
            <person name="Green B.R."/>
            <person name="Karpowicz S."/>
            <person name="Kim J.W."/>
            <person name="Kudahl U."/>
            <person name="Lin S."/>
            <person name="Michel G."/>
            <person name="Mittag M."/>
            <person name="Olson B.J."/>
            <person name="Pangilinan J."/>
            <person name="Peng Y."/>
            <person name="Qiu H."/>
            <person name="Shu S."/>
            <person name="Singer J.T."/>
            <person name="Smith A.G."/>
            <person name="Sprecher B.N."/>
            <person name="Wagner V."/>
            <person name="Wang W."/>
            <person name="Wang Z.-Y."/>
            <person name="Yan J."/>
            <person name="Yarish C."/>
            <person name="Zoeuner-Riek S."/>
            <person name="Zhuang Y."/>
            <person name="Zou Y."/>
            <person name="Lindquist E.A."/>
            <person name="Grimwood J."/>
            <person name="Barry K."/>
            <person name="Rokhsar D.S."/>
            <person name="Schmutz J."/>
            <person name="Stiller J.W."/>
            <person name="Grossman A.R."/>
            <person name="Prochnik S.E."/>
        </authorList>
    </citation>
    <scope>NUCLEOTIDE SEQUENCE [LARGE SCALE GENOMIC DNA]</scope>
    <source>
        <strain evidence="2">4086291</strain>
    </source>
</reference>
<keyword evidence="3" id="KW-1185">Reference proteome</keyword>
<name>A0A1X6PD43_PORUM</name>